<protein>
    <recommendedName>
        <fullName evidence="3">Enoyl reductase (ER) domain-containing protein</fullName>
    </recommendedName>
</protein>
<dbReference type="SMART" id="SM00829">
    <property type="entry name" value="PKS_ER"/>
    <property type="match status" value="1"/>
</dbReference>
<dbReference type="InterPro" id="IPR013154">
    <property type="entry name" value="ADH-like_N"/>
</dbReference>
<accession>A0A507AJP3</accession>
<reference evidence="4 5" key="1">
    <citation type="submission" date="2019-06" db="EMBL/GenBank/DDBJ databases">
        <title>Draft genome sequence of the filamentous fungus Phialemoniopsis curvata isolated from diesel fuel.</title>
        <authorList>
            <person name="Varaljay V.A."/>
            <person name="Lyon W.J."/>
            <person name="Crouch A.L."/>
            <person name="Drake C.E."/>
            <person name="Hollomon J.M."/>
            <person name="Nadeau L.J."/>
            <person name="Nunn H.S."/>
            <person name="Stevenson B.S."/>
            <person name="Bojanowski C.L."/>
            <person name="Crookes-Goodson W.J."/>
        </authorList>
    </citation>
    <scope>NUCLEOTIDE SEQUENCE [LARGE SCALE GENOMIC DNA]</scope>
    <source>
        <strain evidence="4 5">D216</strain>
    </source>
</reference>
<feature type="domain" description="Enoyl reductase (ER)" evidence="3">
    <location>
        <begin position="16"/>
        <end position="354"/>
    </location>
</feature>
<dbReference type="InterPro" id="IPR036291">
    <property type="entry name" value="NAD(P)-bd_dom_sf"/>
</dbReference>
<dbReference type="InterPro" id="IPR011032">
    <property type="entry name" value="GroES-like_sf"/>
</dbReference>
<dbReference type="GeneID" id="41978429"/>
<dbReference type="CDD" id="cd08249">
    <property type="entry name" value="enoyl_reductase_like"/>
    <property type="match status" value="1"/>
</dbReference>
<proteinExistence type="inferred from homology"/>
<dbReference type="AlphaFoldDB" id="A0A507AJP3"/>
<organism evidence="4 5">
    <name type="scientific">Thyridium curvatum</name>
    <dbReference type="NCBI Taxonomy" id="1093900"/>
    <lineage>
        <taxon>Eukaryota</taxon>
        <taxon>Fungi</taxon>
        <taxon>Dikarya</taxon>
        <taxon>Ascomycota</taxon>
        <taxon>Pezizomycotina</taxon>
        <taxon>Sordariomycetes</taxon>
        <taxon>Sordariomycetidae</taxon>
        <taxon>Thyridiales</taxon>
        <taxon>Thyridiaceae</taxon>
        <taxon>Thyridium</taxon>
    </lineage>
</organism>
<keyword evidence="2" id="KW-0560">Oxidoreductase</keyword>
<dbReference type="InterPro" id="IPR013149">
    <property type="entry name" value="ADH-like_C"/>
</dbReference>
<dbReference type="GO" id="GO:0016651">
    <property type="term" value="F:oxidoreductase activity, acting on NAD(P)H"/>
    <property type="evidence" value="ECO:0007669"/>
    <property type="project" value="InterPro"/>
</dbReference>
<dbReference type="STRING" id="1093900.A0A507AJP3"/>
<dbReference type="PANTHER" id="PTHR45348">
    <property type="entry name" value="HYPOTHETICAL OXIDOREDUCTASE (EUROFUNG)"/>
    <property type="match status" value="1"/>
</dbReference>
<keyword evidence="5" id="KW-1185">Reference proteome</keyword>
<evidence type="ECO:0000313" key="5">
    <source>
        <dbReference type="Proteomes" id="UP000319257"/>
    </source>
</evidence>
<dbReference type="OrthoDB" id="3509362at2759"/>
<dbReference type="InterPro" id="IPR047122">
    <property type="entry name" value="Trans-enoyl_RdTase-like"/>
</dbReference>
<sequence length="357" mass="37794">MTSQTINHAAILPGKDLDLIIQEREIPTPGPTDVVVRNHYIPVNPLDWRRQAWGLYTPHFPLVLGQDVSGEVVKVGSQVTSMKPGDRVVGTANGLSTFDNDRGAFQEYALALDSSVSRIPDKITYAQGATLGTNVGTAVMVFHDLWGLPRPSADAAAATSGPATGAGILIWGAASSNGFLLVQYARHLGFKVFATASERSHAYLRSLGAAAVVDYHSPSAEKELVAAARAAGVEISYAIDTVATPDTLPRVLKVVGASSGDTAKGGKKARVCSMLPGQEVPDVDEGIDLAYVNGAEIWDRRRDLGYWKSSQLATWLEEGVLVPGKYRVVEGGLSGLQAALNELKAGGGPEKLIVKLI</sequence>
<dbReference type="PANTHER" id="PTHR45348:SF2">
    <property type="entry name" value="ZINC-TYPE ALCOHOL DEHYDROGENASE-LIKE PROTEIN C2E1P3.01"/>
    <property type="match status" value="1"/>
</dbReference>
<comment type="similarity">
    <text evidence="1">Belongs to the zinc-containing alcohol dehydrogenase family.</text>
</comment>
<dbReference type="Gene3D" id="3.40.50.720">
    <property type="entry name" value="NAD(P)-binding Rossmann-like Domain"/>
    <property type="match status" value="1"/>
</dbReference>
<name>A0A507AJP3_9PEZI</name>
<dbReference type="SUPFAM" id="SSF50129">
    <property type="entry name" value="GroES-like"/>
    <property type="match status" value="1"/>
</dbReference>
<dbReference type="RefSeq" id="XP_030988798.1">
    <property type="nucleotide sequence ID" value="XM_031133661.1"/>
</dbReference>
<dbReference type="Proteomes" id="UP000319257">
    <property type="component" value="Unassembled WGS sequence"/>
</dbReference>
<dbReference type="Pfam" id="PF08240">
    <property type="entry name" value="ADH_N"/>
    <property type="match status" value="1"/>
</dbReference>
<dbReference type="InParanoid" id="A0A507AJP3"/>
<dbReference type="InterPro" id="IPR020843">
    <property type="entry name" value="ER"/>
</dbReference>
<evidence type="ECO:0000256" key="1">
    <source>
        <dbReference type="ARBA" id="ARBA00008072"/>
    </source>
</evidence>
<gene>
    <name evidence="4" type="ORF">E0L32_010982</name>
</gene>
<dbReference type="EMBL" id="SKBQ01000095">
    <property type="protein sequence ID" value="TPX07087.1"/>
    <property type="molecule type" value="Genomic_DNA"/>
</dbReference>
<dbReference type="Pfam" id="PF00107">
    <property type="entry name" value="ADH_zinc_N"/>
    <property type="match status" value="1"/>
</dbReference>
<dbReference type="SUPFAM" id="SSF51735">
    <property type="entry name" value="NAD(P)-binding Rossmann-fold domains"/>
    <property type="match status" value="1"/>
</dbReference>
<evidence type="ECO:0000313" key="4">
    <source>
        <dbReference type="EMBL" id="TPX07087.1"/>
    </source>
</evidence>
<evidence type="ECO:0000256" key="2">
    <source>
        <dbReference type="ARBA" id="ARBA00023002"/>
    </source>
</evidence>
<dbReference type="Gene3D" id="3.90.180.10">
    <property type="entry name" value="Medium-chain alcohol dehydrogenases, catalytic domain"/>
    <property type="match status" value="1"/>
</dbReference>
<comment type="caution">
    <text evidence="4">The sequence shown here is derived from an EMBL/GenBank/DDBJ whole genome shotgun (WGS) entry which is preliminary data.</text>
</comment>
<evidence type="ECO:0000259" key="3">
    <source>
        <dbReference type="SMART" id="SM00829"/>
    </source>
</evidence>